<dbReference type="Pfam" id="PF13843">
    <property type="entry name" value="DDE_Tnp_1_7"/>
    <property type="match status" value="1"/>
</dbReference>
<dbReference type="Proteomes" id="UP000424527">
    <property type="component" value="Unassembled WGS sequence"/>
</dbReference>
<dbReference type="InterPro" id="IPR029526">
    <property type="entry name" value="PGBD"/>
</dbReference>
<sequence>MDVSTFYGRKQEDCQVRAIPTDSEDSELDDSESEEMDQEEWIPSEEENQSSDSETEEEQGDEEVAEASHLPRWRKPHNTNTDHYPQWKGQLPTADDIMSPLQYFREFFSKEILEVIVQESNLYAIQCDPNKPLCLTTNELEQFLGTVLYMSLFGLPATRMFCLQTARAS</sequence>
<gene>
    <name evidence="3" type="ORF">D5F01_LYC22281</name>
</gene>
<dbReference type="PANTHER" id="PTHR47272">
    <property type="entry name" value="DDE_TNP_1_7 DOMAIN-CONTAINING PROTEIN"/>
    <property type="match status" value="1"/>
</dbReference>
<comment type="caution">
    <text evidence="3">The sequence shown here is derived from an EMBL/GenBank/DDBJ whole genome shotgun (WGS) entry which is preliminary data.</text>
</comment>
<dbReference type="EMBL" id="REGW02000022">
    <property type="protein sequence ID" value="KAE8280141.1"/>
    <property type="molecule type" value="Genomic_DNA"/>
</dbReference>
<feature type="region of interest" description="Disordered" evidence="1">
    <location>
        <begin position="1"/>
        <end position="86"/>
    </location>
</feature>
<reference evidence="3 4" key="1">
    <citation type="submission" date="2019-07" db="EMBL/GenBank/DDBJ databases">
        <title>Chromosome genome assembly for large yellow croaker.</title>
        <authorList>
            <person name="Xiao S."/>
        </authorList>
    </citation>
    <scope>NUCLEOTIDE SEQUENCE [LARGE SCALE GENOMIC DNA]</scope>
    <source>
        <strain evidence="3">JMULYC20181020</strain>
        <tissue evidence="3">Muscle</tissue>
    </source>
</reference>
<feature type="compositionally biased region" description="Acidic residues" evidence="1">
    <location>
        <begin position="22"/>
        <end position="65"/>
    </location>
</feature>
<accession>A0A0F8C7D4</accession>
<evidence type="ECO:0000256" key="1">
    <source>
        <dbReference type="SAM" id="MobiDB-lite"/>
    </source>
</evidence>
<feature type="domain" description="PiggyBac transposable element-derived protein" evidence="2">
    <location>
        <begin position="99"/>
        <end position="161"/>
    </location>
</feature>
<dbReference type="AlphaFoldDB" id="A0A0F8C7D4"/>
<evidence type="ECO:0000313" key="4">
    <source>
        <dbReference type="Proteomes" id="UP000424527"/>
    </source>
</evidence>
<organism evidence="3 4">
    <name type="scientific">Larimichthys crocea</name>
    <name type="common">Large yellow croaker</name>
    <name type="synonym">Pseudosciaena crocea</name>
    <dbReference type="NCBI Taxonomy" id="215358"/>
    <lineage>
        <taxon>Eukaryota</taxon>
        <taxon>Metazoa</taxon>
        <taxon>Chordata</taxon>
        <taxon>Craniata</taxon>
        <taxon>Vertebrata</taxon>
        <taxon>Euteleostomi</taxon>
        <taxon>Actinopterygii</taxon>
        <taxon>Neopterygii</taxon>
        <taxon>Teleostei</taxon>
        <taxon>Neoteleostei</taxon>
        <taxon>Acanthomorphata</taxon>
        <taxon>Eupercaria</taxon>
        <taxon>Sciaenidae</taxon>
        <taxon>Larimichthys</taxon>
    </lineage>
</organism>
<dbReference type="PANTHER" id="PTHR47272:SF1">
    <property type="entry name" value="PIGGYBAC TRANSPOSABLE ELEMENT-DERIVED PROTEIN 3-LIKE"/>
    <property type="match status" value="1"/>
</dbReference>
<protein>
    <recommendedName>
        <fullName evidence="2">PiggyBac transposable element-derived protein domain-containing protein</fullName>
    </recommendedName>
</protein>
<evidence type="ECO:0000259" key="2">
    <source>
        <dbReference type="Pfam" id="PF13843"/>
    </source>
</evidence>
<proteinExistence type="predicted"/>
<keyword evidence="4" id="KW-1185">Reference proteome</keyword>
<name>A0A0F8C7D4_LARCR</name>
<evidence type="ECO:0000313" key="3">
    <source>
        <dbReference type="EMBL" id="KAE8280141.1"/>
    </source>
</evidence>